<dbReference type="SUPFAM" id="SSF53448">
    <property type="entry name" value="Nucleotide-diphospho-sugar transferases"/>
    <property type="match status" value="1"/>
</dbReference>
<dbReference type="Proteomes" id="UP000482487">
    <property type="component" value="Unassembled WGS sequence"/>
</dbReference>
<name>A0A7C9IUH4_9BACT</name>
<dbReference type="Gene3D" id="3.90.550.10">
    <property type="entry name" value="Spore Coat Polysaccharide Biosynthesis Protein SpsA, Chain A"/>
    <property type="match status" value="1"/>
</dbReference>
<dbReference type="InterPro" id="IPR029044">
    <property type="entry name" value="Nucleotide-diphossugar_trans"/>
</dbReference>
<dbReference type="NCBIfam" id="TIGR04282">
    <property type="entry name" value="glyco_like_cofC"/>
    <property type="match status" value="1"/>
</dbReference>
<dbReference type="RefSeq" id="WP_160959253.1">
    <property type="nucleotide sequence ID" value="NZ_WVUD01000005.1"/>
</dbReference>
<dbReference type="AlphaFoldDB" id="A0A7C9IUH4"/>
<dbReference type="InterPro" id="IPR018641">
    <property type="entry name" value="Trfase_1_rSAM/seldom-assoc"/>
</dbReference>
<dbReference type="PANTHER" id="PTHR36529:SF1">
    <property type="entry name" value="GLYCOSYLTRANSFERASE"/>
    <property type="match status" value="1"/>
</dbReference>
<proteinExistence type="predicted"/>
<evidence type="ECO:0000313" key="2">
    <source>
        <dbReference type="Proteomes" id="UP000482487"/>
    </source>
</evidence>
<keyword evidence="2" id="KW-1185">Reference proteome</keyword>
<sequence length="224" mass="23085">MTLPALLLLVKAPLPGLVKTRLAATLGDAVALAAYRAMVANVLAAADASGLPTTLFYAPANALEQVTALCGRQRRYLPQSGDDLGARMDAALARAFADGAEAALLIGSDLPLLTGRLLCQAAALLAENQAVLGPADDGGYYLIGFTRAGYLPDVFRAMPWSTPAVAALTLARLADAGRATALLPPLPDCDVAADLTRLAGAPLRERLAGTPFGRFLALGPPRDV</sequence>
<dbReference type="OrthoDB" id="9798250at2"/>
<accession>A0A7C9IUH4</accession>
<reference evidence="1 2" key="1">
    <citation type="submission" date="2020-01" db="EMBL/GenBank/DDBJ databases">
        <title>Genome sequence of Desulfovibrio aerotolerans DSM 16695(T).</title>
        <authorList>
            <person name="Karnachuk O."/>
            <person name="Avakyan M."/>
            <person name="Mardanov A."/>
            <person name="Kadnikov V."/>
            <person name="Ravin N."/>
        </authorList>
    </citation>
    <scope>NUCLEOTIDE SEQUENCE [LARGE SCALE GENOMIC DNA]</scope>
    <source>
        <strain evidence="1 2">DSM 16695</strain>
    </source>
</reference>
<dbReference type="Pfam" id="PF09837">
    <property type="entry name" value="DUF2064"/>
    <property type="match status" value="1"/>
</dbReference>
<protein>
    <submittedName>
        <fullName evidence="1">DUF2064 domain-containing protein</fullName>
    </submittedName>
</protein>
<dbReference type="PANTHER" id="PTHR36529">
    <property type="entry name" value="SLL1095 PROTEIN"/>
    <property type="match status" value="1"/>
</dbReference>
<comment type="caution">
    <text evidence="1">The sequence shown here is derived from an EMBL/GenBank/DDBJ whole genome shotgun (WGS) entry which is preliminary data.</text>
</comment>
<organism evidence="1 2">
    <name type="scientific">Solidesulfovibrio aerotolerans</name>
    <dbReference type="NCBI Taxonomy" id="295255"/>
    <lineage>
        <taxon>Bacteria</taxon>
        <taxon>Pseudomonadati</taxon>
        <taxon>Thermodesulfobacteriota</taxon>
        <taxon>Desulfovibrionia</taxon>
        <taxon>Desulfovibrionales</taxon>
        <taxon>Desulfovibrionaceae</taxon>
        <taxon>Solidesulfovibrio</taxon>
    </lineage>
</organism>
<dbReference type="EMBL" id="WVUD01000005">
    <property type="protein sequence ID" value="MYL82523.1"/>
    <property type="molecule type" value="Genomic_DNA"/>
</dbReference>
<gene>
    <name evidence="1" type="ORF">GTA51_05145</name>
</gene>
<evidence type="ECO:0000313" key="1">
    <source>
        <dbReference type="EMBL" id="MYL82523.1"/>
    </source>
</evidence>